<keyword evidence="1" id="KW-0812">Transmembrane</keyword>
<proteinExistence type="predicted"/>
<keyword evidence="1" id="KW-0472">Membrane</keyword>
<dbReference type="Proteomes" id="UP000032668">
    <property type="component" value="Unassembled WGS sequence"/>
</dbReference>
<evidence type="ECO:0000256" key="1">
    <source>
        <dbReference type="SAM" id="Phobius"/>
    </source>
</evidence>
<evidence type="ECO:0000313" key="3">
    <source>
        <dbReference type="Proteomes" id="UP000032668"/>
    </source>
</evidence>
<name>A0A0D6PFE9_9PROT</name>
<feature type="transmembrane region" description="Helical" evidence="1">
    <location>
        <begin position="12"/>
        <end position="34"/>
    </location>
</feature>
<dbReference type="RefSeq" id="WP_048878805.1">
    <property type="nucleotide sequence ID" value="NZ_BANC01000045.1"/>
</dbReference>
<protein>
    <submittedName>
        <fullName evidence="2">Uncharacterized protein</fullName>
    </submittedName>
</protein>
<dbReference type="EMBL" id="BANC01000045">
    <property type="protein sequence ID" value="GAN80392.1"/>
    <property type="molecule type" value="Genomic_DNA"/>
</dbReference>
<keyword evidence="1" id="KW-1133">Transmembrane helix</keyword>
<keyword evidence="3" id="KW-1185">Reference proteome</keyword>
<comment type="caution">
    <text evidence="2">The sequence shown here is derived from an EMBL/GenBank/DDBJ whole genome shotgun (WGS) entry which is preliminary data.</text>
</comment>
<organism evidence="2 3">
    <name type="scientific">Acidocella aminolytica 101 = DSM 11237</name>
    <dbReference type="NCBI Taxonomy" id="1120923"/>
    <lineage>
        <taxon>Bacteria</taxon>
        <taxon>Pseudomonadati</taxon>
        <taxon>Pseudomonadota</taxon>
        <taxon>Alphaproteobacteria</taxon>
        <taxon>Acetobacterales</taxon>
        <taxon>Acidocellaceae</taxon>
        <taxon>Acidocella</taxon>
    </lineage>
</organism>
<gene>
    <name evidence="2" type="ORF">Aam_046_033</name>
</gene>
<dbReference type="AlphaFoldDB" id="A0A0D6PFE9"/>
<dbReference type="STRING" id="1120923.SAMN02746095_03290"/>
<evidence type="ECO:0000313" key="2">
    <source>
        <dbReference type="EMBL" id="GAN80392.1"/>
    </source>
</evidence>
<accession>A0A0D6PFE9</accession>
<sequence length="129" mass="14379">MRGKTKLLDEFVLFTLVEPVFTVLLGLAGVIVAIVRLSWTVLLGFLLIGWISETVLALIAWNERGLLFWFYFGGIFLAGLIAKRIATFPVKKGAEWVMAGGLKRRVHDEPFADVPDHRPVIQFAASPRA</sequence>
<feature type="transmembrane region" description="Helical" evidence="1">
    <location>
        <begin position="41"/>
        <end position="60"/>
    </location>
</feature>
<reference evidence="2 3" key="1">
    <citation type="submission" date="2012-11" db="EMBL/GenBank/DDBJ databases">
        <title>Whole genome sequence of Acidocella aminolytica 101 = DSM 11237.</title>
        <authorList>
            <person name="Azuma Y."/>
            <person name="Higashiura N."/>
            <person name="Hirakawa H."/>
            <person name="Matsushita K."/>
        </authorList>
    </citation>
    <scope>NUCLEOTIDE SEQUENCE [LARGE SCALE GENOMIC DNA]</scope>
    <source>
        <strain evidence="3">101 / DSM 11237</strain>
    </source>
</reference>
<feature type="transmembrane region" description="Helical" evidence="1">
    <location>
        <begin position="66"/>
        <end position="82"/>
    </location>
</feature>